<evidence type="ECO:0000313" key="8">
    <source>
        <dbReference type="Proteomes" id="UP000244013"/>
    </source>
</evidence>
<dbReference type="GO" id="GO:0016887">
    <property type="term" value="F:ATP hydrolysis activity"/>
    <property type="evidence" value="ECO:0007669"/>
    <property type="project" value="InterPro"/>
</dbReference>
<keyword evidence="1" id="KW-0677">Repeat</keyword>
<dbReference type="Pfam" id="PF12848">
    <property type="entry name" value="ABC_tran_Xtn"/>
    <property type="match status" value="1"/>
</dbReference>
<dbReference type="InterPro" id="IPR017871">
    <property type="entry name" value="ABC_transporter-like_CS"/>
</dbReference>
<dbReference type="GO" id="GO:0005524">
    <property type="term" value="F:ATP binding"/>
    <property type="evidence" value="ECO:0007669"/>
    <property type="project" value="UniProtKB-KW"/>
</dbReference>
<dbReference type="InterPro" id="IPR003593">
    <property type="entry name" value="AAA+_ATPase"/>
</dbReference>
<dbReference type="PANTHER" id="PTHR19211:SF14">
    <property type="entry name" value="ATP-BINDING CASSETTE SUB-FAMILY F MEMBER 1"/>
    <property type="match status" value="1"/>
</dbReference>
<feature type="coiled-coil region" evidence="4">
    <location>
        <begin position="592"/>
        <end position="626"/>
    </location>
</feature>
<dbReference type="FunFam" id="3.40.50.300:FF:000011">
    <property type="entry name" value="Putative ABC transporter ATP-binding component"/>
    <property type="match status" value="1"/>
</dbReference>
<accession>A0A2T5U2Q3</accession>
<name>A0A2T5U2Q3_9SPHN</name>
<dbReference type="AlphaFoldDB" id="A0A2T5U2Q3"/>
<dbReference type="InterPro" id="IPR050611">
    <property type="entry name" value="ABCF"/>
</dbReference>
<dbReference type="InterPro" id="IPR027417">
    <property type="entry name" value="P-loop_NTPase"/>
</dbReference>
<dbReference type="SMART" id="SM00382">
    <property type="entry name" value="AAA"/>
    <property type="match status" value="2"/>
</dbReference>
<evidence type="ECO:0000313" key="7">
    <source>
        <dbReference type="EMBL" id="PTW45785.1"/>
    </source>
</evidence>
<dbReference type="Proteomes" id="UP000244013">
    <property type="component" value="Unassembled WGS sequence"/>
</dbReference>
<feature type="region of interest" description="Disordered" evidence="5">
    <location>
        <begin position="25"/>
        <end position="47"/>
    </location>
</feature>
<feature type="domain" description="ABC transporter" evidence="6">
    <location>
        <begin position="55"/>
        <end position="296"/>
    </location>
</feature>
<evidence type="ECO:0000259" key="6">
    <source>
        <dbReference type="PROSITE" id="PS50893"/>
    </source>
</evidence>
<keyword evidence="4" id="KW-0175">Coiled coil</keyword>
<keyword evidence="3 7" id="KW-0067">ATP-binding</keyword>
<feature type="coiled-coil region" evidence="4">
    <location>
        <begin position="281"/>
        <end position="315"/>
    </location>
</feature>
<evidence type="ECO:0000256" key="1">
    <source>
        <dbReference type="ARBA" id="ARBA00022737"/>
    </source>
</evidence>
<evidence type="ECO:0000256" key="5">
    <source>
        <dbReference type="SAM" id="MobiDB-lite"/>
    </source>
</evidence>
<dbReference type="PROSITE" id="PS50893">
    <property type="entry name" value="ABC_TRANSPORTER_2"/>
    <property type="match status" value="2"/>
</dbReference>
<dbReference type="InterPro" id="IPR032781">
    <property type="entry name" value="ABC_tran_Xtn"/>
</dbReference>
<dbReference type="InterPro" id="IPR003439">
    <property type="entry name" value="ABC_transporter-like_ATP-bd"/>
</dbReference>
<dbReference type="SUPFAM" id="SSF52540">
    <property type="entry name" value="P-loop containing nucleoside triphosphate hydrolases"/>
    <property type="match status" value="2"/>
</dbReference>
<dbReference type="Gene3D" id="3.40.50.300">
    <property type="entry name" value="P-loop containing nucleotide triphosphate hydrolases"/>
    <property type="match status" value="2"/>
</dbReference>
<protein>
    <submittedName>
        <fullName evidence="7">ATP-binding cassette subfamily F protein 3</fullName>
    </submittedName>
</protein>
<feature type="domain" description="ABC transporter" evidence="6">
    <location>
        <begin position="362"/>
        <end position="577"/>
    </location>
</feature>
<dbReference type="Pfam" id="PF00005">
    <property type="entry name" value="ABC_tran"/>
    <property type="match status" value="2"/>
</dbReference>
<sequence length="675" mass="73562">MRNVCCVVLPLRRLRRHLPLAGEDRERIDQGPRGKLPLPLPSQNHAASANGTRMLNLNNITVRLGGRVILDGATAALPPGSRVGLIGRNGAGKSTMVRVIAGQLEPDDGSADMPKGARIGYLAQEAPHGVKTPFETVLEADLERAALMIESETSEDPDRLGDVYERLIAIDAYTAPARAAQILLGLGFDEDMQARTLDSFSGGWKMRVALAALLFSQPDLLLLDEPSNHLDLEAVMWLEDFLKGYKATIVVVSHERDFLNNVVDHILHLQGGKITLYPGGYDAFERQRAERLAQIEAARANQAVQREKLQEYIAKNSARASTAKQAQSRQKMLSKMQPIAESYNDPTLSFGFPNPTELRPPLITLDMATVGYADVPILKRLNMRLDPDDRVALLGRNGNGKTTLARLLAAQLTPMDGEMSSSGKMKVGYFTQYQVEELDPTDSPIEHMSHLMKGATPAAVRAQLGRFGFSGDKATTRVGKLSGGERARLALALITRDAPHLLILDEPTNHLDVDAREALVQALNAYTGAVVLVSHDRHMLELTADRLVLVDDGTAKEFDGSLDDYIAFVLKGDGGKGDAASKADKKAGKKAAAEAKSNDAALRKALREIEEQTAKFTKERNALDRAMVDPANAEPRFSRMSMGDLSKRRAEVHAKLEASEAKWLEASEALEGVEA</sequence>
<evidence type="ECO:0000256" key="3">
    <source>
        <dbReference type="ARBA" id="ARBA00022840"/>
    </source>
</evidence>
<evidence type="ECO:0000256" key="2">
    <source>
        <dbReference type="ARBA" id="ARBA00022741"/>
    </source>
</evidence>
<keyword evidence="2" id="KW-0547">Nucleotide-binding</keyword>
<proteinExistence type="predicted"/>
<dbReference type="EMBL" id="QAYE01000006">
    <property type="protein sequence ID" value="PTW45785.1"/>
    <property type="molecule type" value="Genomic_DNA"/>
</dbReference>
<reference evidence="7 8" key="1">
    <citation type="submission" date="2018-04" db="EMBL/GenBank/DDBJ databases">
        <title>Genomic Encyclopedia of Type Strains, Phase III (KMG-III): the genomes of soil and plant-associated and newly described type strains.</title>
        <authorList>
            <person name="Whitman W."/>
        </authorList>
    </citation>
    <scope>NUCLEOTIDE SEQUENCE [LARGE SCALE GENOMIC DNA]</scope>
    <source>
        <strain evidence="7 8">MA-olki</strain>
    </source>
</reference>
<comment type="caution">
    <text evidence="7">The sequence shown here is derived from an EMBL/GenBank/DDBJ whole genome shotgun (WGS) entry which is preliminary data.</text>
</comment>
<dbReference type="CDD" id="cd03221">
    <property type="entry name" value="ABCF_EF-3"/>
    <property type="match status" value="2"/>
</dbReference>
<evidence type="ECO:0000256" key="4">
    <source>
        <dbReference type="SAM" id="Coils"/>
    </source>
</evidence>
<dbReference type="PROSITE" id="PS00211">
    <property type="entry name" value="ABC_TRANSPORTER_1"/>
    <property type="match status" value="2"/>
</dbReference>
<organism evidence="7 8">
    <name type="scientific">Sphingomonas faeni</name>
    <dbReference type="NCBI Taxonomy" id="185950"/>
    <lineage>
        <taxon>Bacteria</taxon>
        <taxon>Pseudomonadati</taxon>
        <taxon>Pseudomonadota</taxon>
        <taxon>Alphaproteobacteria</taxon>
        <taxon>Sphingomonadales</taxon>
        <taxon>Sphingomonadaceae</taxon>
        <taxon>Sphingomonas</taxon>
    </lineage>
</organism>
<dbReference type="PANTHER" id="PTHR19211">
    <property type="entry name" value="ATP-BINDING TRANSPORT PROTEIN-RELATED"/>
    <property type="match status" value="1"/>
</dbReference>
<gene>
    <name evidence="7" type="ORF">C8J25_10635</name>
</gene>